<evidence type="ECO:0000256" key="6">
    <source>
        <dbReference type="ARBA" id="ARBA00022989"/>
    </source>
</evidence>
<dbReference type="CDD" id="cd17318">
    <property type="entry name" value="MFS_SLC17"/>
    <property type="match status" value="1"/>
</dbReference>
<protein>
    <recommendedName>
        <fullName evidence="11">Putative inorganic phosphate cotransporter</fullName>
    </recommendedName>
</protein>
<keyword evidence="4 12" id="KW-0812">Transmembrane</keyword>
<keyword evidence="9" id="KW-0739">Sodium transport</keyword>
<evidence type="ECO:0000256" key="5">
    <source>
        <dbReference type="ARBA" id="ARBA00022847"/>
    </source>
</evidence>
<dbReference type="InterPro" id="IPR011701">
    <property type="entry name" value="MFS"/>
</dbReference>
<keyword evidence="3" id="KW-0813">Transport</keyword>
<evidence type="ECO:0000259" key="13">
    <source>
        <dbReference type="PROSITE" id="PS50850"/>
    </source>
</evidence>
<dbReference type="OrthoDB" id="2985014at2759"/>
<dbReference type="GO" id="GO:0006820">
    <property type="term" value="P:monoatomic anion transport"/>
    <property type="evidence" value="ECO:0007669"/>
    <property type="project" value="TreeGrafter"/>
</dbReference>
<evidence type="ECO:0000256" key="2">
    <source>
        <dbReference type="ARBA" id="ARBA00008586"/>
    </source>
</evidence>
<sequence>VVSRLSWQQDGRNEITRNKRSTKQCWCRAFLRRRPPYIVLSEDDQVNQSEYWNSNSKIISEEENTENAISTNKVPGFGYRHVQIGLLFLMLAIGYAMRVNLSVGIVAMTNGNTTENHDVPWYPWENKSVILSSFFWGYICLQIFAGELGQTYGTKWLAFVAMAVNSTACFIIPFMAEWLGSPGVIICRVVQGLSQGFFFPSVHNILGKWAPLDERSFLSMIAFAGPSFGTIVSLIASGAIASSWVGWPYAFYIFGGLGYVWMLAWAFLAANTPALHPNISKSEKEYIEKSLSVKTQVVPPTPWKKIFTSVPVWAFIITMFGQNWGYSTLLTEIPNYLDKIMNFKMTSNSLLSAAPYATCFLLSFVFGAISDFLINRKYFTRQFARKFFNTIGILGPAIALVVLSFLPDSQSTLSVIMLVIAVGINSAAFVGFQINPVDLAPKYSGVLMGIGNGSSNIFSILAPLTVQFVVNPEDDKSLWRIIFIIAACVYTAAAIIFIIFGSAEVQPWNDEEQNNEKEEENKEKV</sequence>
<keyword evidence="7" id="KW-0915">Sodium</keyword>
<dbReference type="AlphaFoldDB" id="A0A9P0DX44"/>
<feature type="transmembrane region" description="Helical" evidence="12">
    <location>
        <begin position="217"/>
        <end position="237"/>
    </location>
</feature>
<keyword evidence="15" id="KW-1185">Reference proteome</keyword>
<dbReference type="Proteomes" id="UP001153709">
    <property type="component" value="Chromosome 3"/>
</dbReference>
<dbReference type="Gene3D" id="1.20.120.540">
    <property type="entry name" value="Voltage-gated potassium channels"/>
    <property type="match status" value="1"/>
</dbReference>
<feature type="transmembrane region" description="Helical" evidence="12">
    <location>
        <begin position="478"/>
        <end position="500"/>
    </location>
</feature>
<dbReference type="FunFam" id="1.20.1250.20:FF:000003">
    <property type="entry name" value="Solute carrier family 17 member 3"/>
    <property type="match status" value="1"/>
</dbReference>
<accession>A0A9P0DX44</accession>
<dbReference type="InterPro" id="IPR050382">
    <property type="entry name" value="MFS_Na/Anion_cotransporter"/>
</dbReference>
<feature type="transmembrane region" description="Helical" evidence="12">
    <location>
        <begin position="446"/>
        <end position="466"/>
    </location>
</feature>
<feature type="transmembrane region" description="Helical" evidence="12">
    <location>
        <begin position="353"/>
        <end position="375"/>
    </location>
</feature>
<dbReference type="EMBL" id="OU898278">
    <property type="protein sequence ID" value="CAH1276051.1"/>
    <property type="molecule type" value="Genomic_DNA"/>
</dbReference>
<name>A0A9P0DX44_DIABA</name>
<evidence type="ECO:0000256" key="1">
    <source>
        <dbReference type="ARBA" id="ARBA00004141"/>
    </source>
</evidence>
<evidence type="ECO:0000256" key="11">
    <source>
        <dbReference type="ARBA" id="ARBA00068450"/>
    </source>
</evidence>
<dbReference type="InterPro" id="IPR036259">
    <property type="entry name" value="MFS_trans_sf"/>
</dbReference>
<evidence type="ECO:0000256" key="10">
    <source>
        <dbReference type="ARBA" id="ARBA00054632"/>
    </source>
</evidence>
<feature type="non-terminal residue" evidence="14">
    <location>
        <position position="1"/>
    </location>
</feature>
<keyword evidence="8 12" id="KW-0472">Membrane</keyword>
<evidence type="ECO:0000256" key="9">
    <source>
        <dbReference type="ARBA" id="ARBA00023201"/>
    </source>
</evidence>
<dbReference type="PANTHER" id="PTHR11662:SF280">
    <property type="entry name" value="FI21844P1-RELATED"/>
    <property type="match status" value="1"/>
</dbReference>
<organism evidence="14 15">
    <name type="scientific">Diabrotica balteata</name>
    <name type="common">Banded cucumber beetle</name>
    <dbReference type="NCBI Taxonomy" id="107213"/>
    <lineage>
        <taxon>Eukaryota</taxon>
        <taxon>Metazoa</taxon>
        <taxon>Ecdysozoa</taxon>
        <taxon>Arthropoda</taxon>
        <taxon>Hexapoda</taxon>
        <taxon>Insecta</taxon>
        <taxon>Pterygota</taxon>
        <taxon>Neoptera</taxon>
        <taxon>Endopterygota</taxon>
        <taxon>Coleoptera</taxon>
        <taxon>Polyphaga</taxon>
        <taxon>Cucujiformia</taxon>
        <taxon>Chrysomeloidea</taxon>
        <taxon>Chrysomelidae</taxon>
        <taxon>Galerucinae</taxon>
        <taxon>Diabroticina</taxon>
        <taxon>Diabroticites</taxon>
        <taxon>Diabrotica</taxon>
    </lineage>
</organism>
<dbReference type="GO" id="GO:0016020">
    <property type="term" value="C:membrane"/>
    <property type="evidence" value="ECO:0007669"/>
    <property type="project" value="UniProtKB-SubCell"/>
</dbReference>
<dbReference type="InterPro" id="IPR020846">
    <property type="entry name" value="MFS_dom"/>
</dbReference>
<keyword evidence="9" id="KW-0406">Ion transport</keyword>
<feature type="transmembrane region" description="Helical" evidence="12">
    <location>
        <begin position="129"/>
        <end position="149"/>
    </location>
</feature>
<feature type="transmembrane region" description="Helical" evidence="12">
    <location>
        <begin position="156"/>
        <end position="176"/>
    </location>
</feature>
<proteinExistence type="inferred from homology"/>
<evidence type="ECO:0000256" key="4">
    <source>
        <dbReference type="ARBA" id="ARBA00022692"/>
    </source>
</evidence>
<evidence type="ECO:0000256" key="3">
    <source>
        <dbReference type="ARBA" id="ARBA00022448"/>
    </source>
</evidence>
<comment type="similarity">
    <text evidence="2">Belongs to the major facilitator superfamily. Sodium/anion cotransporter family.</text>
</comment>
<evidence type="ECO:0000313" key="15">
    <source>
        <dbReference type="Proteomes" id="UP001153709"/>
    </source>
</evidence>
<feature type="transmembrane region" description="Helical" evidence="12">
    <location>
        <begin position="249"/>
        <end position="268"/>
    </location>
</feature>
<comment type="subcellular location">
    <subcellularLocation>
        <location evidence="1">Membrane</location>
        <topology evidence="1">Multi-pass membrane protein</topology>
    </subcellularLocation>
</comment>
<feature type="transmembrane region" description="Helical" evidence="12">
    <location>
        <begin position="412"/>
        <end position="434"/>
    </location>
</feature>
<dbReference type="FunFam" id="1.20.1250.20:FF:000144">
    <property type="entry name" value="Picot, isoform B"/>
    <property type="match status" value="1"/>
</dbReference>
<feature type="domain" description="Major facilitator superfamily (MFS) profile" evidence="13">
    <location>
        <begin position="88"/>
        <end position="504"/>
    </location>
</feature>
<comment type="function">
    <text evidence="10">May be an inorganic phosphate cotransporter.</text>
</comment>
<evidence type="ECO:0000256" key="8">
    <source>
        <dbReference type="ARBA" id="ARBA00023136"/>
    </source>
</evidence>
<dbReference type="InterPro" id="IPR027378">
    <property type="entry name" value="Nucleotide_channel_N"/>
</dbReference>
<gene>
    <name evidence="14" type="ORF">DIABBA_LOCUS5324</name>
</gene>
<dbReference type="PROSITE" id="PS50850">
    <property type="entry name" value="MFS"/>
    <property type="match status" value="1"/>
</dbReference>
<reference evidence="14" key="1">
    <citation type="submission" date="2022-01" db="EMBL/GenBank/DDBJ databases">
        <authorList>
            <person name="King R."/>
        </authorList>
    </citation>
    <scope>NUCLEOTIDE SEQUENCE</scope>
</reference>
<keyword evidence="6 12" id="KW-1133">Transmembrane helix</keyword>
<feature type="transmembrane region" description="Helical" evidence="12">
    <location>
        <begin position="86"/>
        <end position="109"/>
    </location>
</feature>
<keyword evidence="5" id="KW-0769">Symport</keyword>
<dbReference type="GO" id="GO:0006814">
    <property type="term" value="P:sodium ion transport"/>
    <property type="evidence" value="ECO:0007669"/>
    <property type="project" value="UniProtKB-KW"/>
</dbReference>
<dbReference type="SUPFAM" id="SSF103473">
    <property type="entry name" value="MFS general substrate transporter"/>
    <property type="match status" value="1"/>
</dbReference>
<dbReference type="Gene3D" id="1.20.1250.20">
    <property type="entry name" value="MFS general substrate transporter like domains"/>
    <property type="match status" value="1"/>
</dbReference>
<dbReference type="PANTHER" id="PTHR11662">
    <property type="entry name" value="SOLUTE CARRIER FAMILY 17"/>
    <property type="match status" value="1"/>
</dbReference>
<evidence type="ECO:0000256" key="12">
    <source>
        <dbReference type="SAM" id="Phobius"/>
    </source>
</evidence>
<feature type="transmembrane region" description="Helical" evidence="12">
    <location>
        <begin position="387"/>
        <end position="406"/>
    </location>
</feature>
<evidence type="ECO:0000313" key="14">
    <source>
        <dbReference type="EMBL" id="CAH1276051.1"/>
    </source>
</evidence>
<dbReference type="GO" id="GO:0015293">
    <property type="term" value="F:symporter activity"/>
    <property type="evidence" value="ECO:0007669"/>
    <property type="project" value="UniProtKB-KW"/>
</dbReference>
<evidence type="ECO:0000256" key="7">
    <source>
        <dbReference type="ARBA" id="ARBA00023053"/>
    </source>
</evidence>
<dbReference type="Pfam" id="PF07690">
    <property type="entry name" value="MFS_1"/>
    <property type="match status" value="1"/>
</dbReference>